<accession>A0ABT4VNL5</accession>
<dbReference type="EMBL" id="JAPJZH010000007">
    <property type="protein sequence ID" value="MDA4846204.1"/>
    <property type="molecule type" value="Genomic_DNA"/>
</dbReference>
<protein>
    <submittedName>
        <fullName evidence="1">Acyl carrier protein</fullName>
    </submittedName>
</protein>
<dbReference type="RefSeq" id="WP_271089934.1">
    <property type="nucleotide sequence ID" value="NZ_JAPJZH010000007.1"/>
</dbReference>
<evidence type="ECO:0000313" key="2">
    <source>
        <dbReference type="Proteomes" id="UP001148313"/>
    </source>
</evidence>
<sequence>MKAMEDARRIVAEATRTPLDQLPEEAGIESLAAWDSIAHIGIILAVEELSGKQLTPESIVSIVSVQSIADFLEAQNQPQ</sequence>
<dbReference type="Proteomes" id="UP001148313">
    <property type="component" value="Unassembled WGS sequence"/>
</dbReference>
<dbReference type="Gene3D" id="1.10.1200.10">
    <property type="entry name" value="ACP-like"/>
    <property type="match status" value="1"/>
</dbReference>
<comment type="caution">
    <text evidence="1">The sequence shown here is derived from an EMBL/GenBank/DDBJ whole genome shotgun (WGS) entry which is preliminary data.</text>
</comment>
<gene>
    <name evidence="1" type="ORF">OOZ53_12635</name>
</gene>
<reference evidence="1" key="1">
    <citation type="submission" date="2022-11" db="EMBL/GenBank/DDBJ databases">
        <title>Hoeflea poritis sp. nov., isolated from scleractinian coral Porites lutea.</title>
        <authorList>
            <person name="Zhang G."/>
            <person name="Wei Q."/>
            <person name="Cai L."/>
        </authorList>
    </citation>
    <scope>NUCLEOTIDE SEQUENCE</scope>
    <source>
        <strain evidence="1">E7-10</strain>
    </source>
</reference>
<keyword evidence="2" id="KW-1185">Reference proteome</keyword>
<proteinExistence type="predicted"/>
<name>A0ABT4VNL5_9HYPH</name>
<dbReference type="SUPFAM" id="SSF47336">
    <property type="entry name" value="ACP-like"/>
    <property type="match status" value="1"/>
</dbReference>
<dbReference type="InterPro" id="IPR036736">
    <property type="entry name" value="ACP-like_sf"/>
</dbReference>
<evidence type="ECO:0000313" key="1">
    <source>
        <dbReference type="EMBL" id="MDA4846204.1"/>
    </source>
</evidence>
<organism evidence="1 2">
    <name type="scientific">Hoeflea poritis</name>
    <dbReference type="NCBI Taxonomy" id="2993659"/>
    <lineage>
        <taxon>Bacteria</taxon>
        <taxon>Pseudomonadati</taxon>
        <taxon>Pseudomonadota</taxon>
        <taxon>Alphaproteobacteria</taxon>
        <taxon>Hyphomicrobiales</taxon>
        <taxon>Rhizobiaceae</taxon>
        <taxon>Hoeflea</taxon>
    </lineage>
</organism>